<organism evidence="1 2">
    <name type="scientific">Proteiniphilum saccharofermentans</name>
    <dbReference type="NCBI Taxonomy" id="1642647"/>
    <lineage>
        <taxon>Bacteria</taxon>
        <taxon>Pseudomonadati</taxon>
        <taxon>Bacteroidota</taxon>
        <taxon>Bacteroidia</taxon>
        <taxon>Bacteroidales</taxon>
        <taxon>Dysgonomonadaceae</taxon>
        <taxon>Proteiniphilum</taxon>
    </lineage>
</organism>
<accession>A0A1R3T541</accession>
<protein>
    <submittedName>
        <fullName evidence="1">Uncharacterized protein</fullName>
    </submittedName>
</protein>
<reference evidence="1 2" key="1">
    <citation type="submission" date="2016-08" db="EMBL/GenBank/DDBJ databases">
        <authorList>
            <person name="Seilhamer J.J."/>
        </authorList>
    </citation>
    <scope>NUCLEOTIDE SEQUENCE [LARGE SCALE GENOMIC DNA]</scope>
    <source>
        <strain evidence="1">M3/6</strain>
    </source>
</reference>
<keyword evidence="2" id="KW-1185">Reference proteome</keyword>
<dbReference type="KEGG" id="psac:PSM36_1578"/>
<dbReference type="Proteomes" id="UP000187464">
    <property type="component" value="Chromosome I"/>
</dbReference>
<name>A0A1R3T541_9BACT</name>
<gene>
    <name evidence="1" type="ORF">PSM36_1578</name>
</gene>
<sequence>MYLMVPKKQTCLSFGEVRRKKTKSNKFRVNAFKFSTTVAKSCHPTRP</sequence>
<dbReference type="EMBL" id="LT605205">
    <property type="protein sequence ID" value="SCD20398.1"/>
    <property type="molecule type" value="Genomic_DNA"/>
</dbReference>
<evidence type="ECO:0000313" key="2">
    <source>
        <dbReference type="Proteomes" id="UP000187464"/>
    </source>
</evidence>
<proteinExistence type="predicted"/>
<evidence type="ECO:0000313" key="1">
    <source>
        <dbReference type="EMBL" id="SCD20398.1"/>
    </source>
</evidence>
<dbReference type="AlphaFoldDB" id="A0A1R3T541"/>